<evidence type="ECO:0000256" key="2">
    <source>
        <dbReference type="SAM" id="SignalP"/>
    </source>
</evidence>
<dbReference type="EMBL" id="JAUBYV010000008">
    <property type="protein sequence ID" value="KAK2624979.1"/>
    <property type="molecule type" value="Genomic_DNA"/>
</dbReference>
<keyword evidence="2" id="KW-0732">Signal</keyword>
<protein>
    <recommendedName>
        <fullName evidence="5">Vacuolar protein sorting-associated protein 62</fullName>
    </recommendedName>
</protein>
<name>A0AAD9WDK3_9HELO</name>
<comment type="caution">
    <text evidence="3">The sequence shown here is derived from an EMBL/GenBank/DDBJ whole genome shotgun (WGS) entry which is preliminary data.</text>
</comment>
<feature type="signal peptide" evidence="2">
    <location>
        <begin position="1"/>
        <end position="20"/>
    </location>
</feature>
<proteinExistence type="predicted"/>
<feature type="region of interest" description="Disordered" evidence="1">
    <location>
        <begin position="74"/>
        <end position="105"/>
    </location>
</feature>
<gene>
    <name evidence="3" type="ORF">QTJ16_005348</name>
</gene>
<evidence type="ECO:0000313" key="3">
    <source>
        <dbReference type="EMBL" id="KAK2624979.1"/>
    </source>
</evidence>
<sequence>MKLLLRSGLAILLFIGTIFGLSALKDHLDPNEHKPEEQREDKAWISTSKYWLDRQACRWIGLCGLAHWAPDPAVRPWNKRRDRENEGRNPQELLMGAESGEGQIPDEEEDVDAQFVWDRIPGQGERLKPGDWDGDPRVLRDVPQYVLDHAPLVHLYSGEQFWPSDIREHLQHLVPYNGYTDLNITGFRPNVDNLLDLNEGRRGRNVFLHSKDDVEDRPEWLSSAYNKPVPYDDDEEDGKGDEEGELAEETVYEESSSGDIPSEEDLETWFDPYGPKHKIAAPLDPVFQTQASRQNPSQGQGTKQTSQQFREELRKRNPTVQRPGGYSSAPAILVLVDKGSGILDAYWFYFYSYNLGTTVLNVRFGNHVGDWEHSLIRFHHGVPKAVFFSAHSGGLAYSYAAVEKGKGKGREGRPVIYSALGSHAMYASPGTHPYVLPFGLLADVCDRGPLWDPAQNYLAYHYNTSITHDADARTMATNLPLAHMRSSLQPAADNPEAPMGWWWFAGHWGDKYYTLGDRRQWRFAGQYHYVNGPLGPRWKNLGRRRTEEELGRLRWKDLDLEADVNMGMDTDLDIDILLSSKRLWRSARLVFGDWPGAGAGAAV</sequence>
<feature type="compositionally biased region" description="Basic and acidic residues" evidence="1">
    <location>
        <begin position="79"/>
        <end position="89"/>
    </location>
</feature>
<feature type="region of interest" description="Disordered" evidence="1">
    <location>
        <begin position="219"/>
        <end position="268"/>
    </location>
</feature>
<feature type="compositionally biased region" description="Acidic residues" evidence="1">
    <location>
        <begin position="231"/>
        <end position="252"/>
    </location>
</feature>
<keyword evidence="4" id="KW-1185">Reference proteome</keyword>
<feature type="chain" id="PRO_5042138586" description="Vacuolar protein sorting-associated protein 62" evidence="2">
    <location>
        <begin position="21"/>
        <end position="603"/>
    </location>
</feature>
<dbReference type="InterPro" id="IPR009291">
    <property type="entry name" value="Vps62"/>
</dbReference>
<dbReference type="Pfam" id="PF06101">
    <property type="entry name" value="Vps62"/>
    <property type="match status" value="1"/>
</dbReference>
<dbReference type="Proteomes" id="UP001285354">
    <property type="component" value="Unassembled WGS sequence"/>
</dbReference>
<dbReference type="AlphaFoldDB" id="A0AAD9WDK3"/>
<accession>A0AAD9WDK3</accession>
<dbReference type="PANTHER" id="PTHR48172:SF2">
    <property type="entry name" value="VACUOLAR PROTEIN SORTING PROTEIN 62"/>
    <property type="match status" value="1"/>
</dbReference>
<evidence type="ECO:0000256" key="1">
    <source>
        <dbReference type="SAM" id="MobiDB-lite"/>
    </source>
</evidence>
<dbReference type="PANTHER" id="PTHR48172">
    <property type="match status" value="1"/>
</dbReference>
<feature type="compositionally biased region" description="Low complexity" evidence="1">
    <location>
        <begin position="297"/>
        <end position="308"/>
    </location>
</feature>
<evidence type="ECO:0000313" key="4">
    <source>
        <dbReference type="Proteomes" id="UP001285354"/>
    </source>
</evidence>
<reference evidence="3" key="1">
    <citation type="submission" date="2023-06" db="EMBL/GenBank/DDBJ databases">
        <title>Draft genome of Marssonina rosae.</title>
        <authorList>
            <person name="Cheng Q."/>
        </authorList>
    </citation>
    <scope>NUCLEOTIDE SEQUENCE</scope>
    <source>
        <strain evidence="3">R4</strain>
    </source>
</reference>
<feature type="region of interest" description="Disordered" evidence="1">
    <location>
        <begin position="290"/>
        <end position="323"/>
    </location>
</feature>
<organism evidence="3 4">
    <name type="scientific">Diplocarpon rosae</name>
    <dbReference type="NCBI Taxonomy" id="946125"/>
    <lineage>
        <taxon>Eukaryota</taxon>
        <taxon>Fungi</taxon>
        <taxon>Dikarya</taxon>
        <taxon>Ascomycota</taxon>
        <taxon>Pezizomycotina</taxon>
        <taxon>Leotiomycetes</taxon>
        <taxon>Helotiales</taxon>
        <taxon>Drepanopezizaceae</taxon>
        <taxon>Diplocarpon</taxon>
    </lineage>
</organism>
<evidence type="ECO:0008006" key="5">
    <source>
        <dbReference type="Google" id="ProtNLM"/>
    </source>
</evidence>